<keyword evidence="1" id="KW-0614">Plasmid</keyword>
<organism evidence="1">
    <name type="scientific">Clostridium botulinum</name>
    <dbReference type="NCBI Taxonomy" id="1491"/>
    <lineage>
        <taxon>Bacteria</taxon>
        <taxon>Bacillati</taxon>
        <taxon>Bacillota</taxon>
        <taxon>Clostridia</taxon>
        <taxon>Eubacteriales</taxon>
        <taxon>Clostridiaceae</taxon>
        <taxon>Clostridium</taxon>
    </lineage>
</organism>
<evidence type="ECO:0000313" key="1">
    <source>
        <dbReference type="EMBL" id="APU87274.1"/>
    </source>
</evidence>
<sequence>MIEIRTNVGNTKVEHKCENEEQIAEELIRAIDIICADMHVNNTMLTYEEKIKKAIASRNNILNLMSKSEYTCEEYFED</sequence>
<name>A0A1L7JNL3_CLOBO</name>
<dbReference type="EMBL" id="CP015720">
    <property type="protein sequence ID" value="APU87274.1"/>
    <property type="molecule type" value="Genomic_DNA"/>
</dbReference>
<dbReference type="AlphaFoldDB" id="A0A1L7JNL3"/>
<protein>
    <submittedName>
        <fullName evidence="1">Uncharacterized protein</fullName>
    </submittedName>
</protein>
<reference evidence="1" key="1">
    <citation type="submission" date="2016-05" db="EMBL/GenBank/DDBJ databases">
        <authorList>
            <person name="Lavstsen T."/>
            <person name="Jespersen J.S."/>
        </authorList>
    </citation>
    <scope>NUCLEOTIDE SEQUENCE</scope>
    <source>
        <strain evidence="1">CDC69096</strain>
        <plasmid evidence="1">pNPD8_2</plasmid>
    </source>
</reference>
<proteinExistence type="predicted"/>
<accession>A0A1L7JNL3</accession>
<dbReference type="RefSeq" id="WP_076607125.1">
    <property type="nucleotide sequence ID" value="NZ_CP015720.1"/>
</dbReference>
<geneLocation type="plasmid" evidence="1">
    <name>pNPD8_2</name>
</geneLocation>
<gene>
    <name evidence="1" type="ORF">NPD8_4060</name>
</gene>